<reference evidence="1 2" key="1">
    <citation type="journal article" date="2016" name="Genome Announc.">
        <title>Draft Genome Sequences of Five Rapidly Growing Mycobacterium Species, M. thermoresistibile, M. fortuitum subsp. acetamidolyticum, M. canariasense, M. brisbanense, and M. novocastrense.</title>
        <authorList>
            <person name="Katahira K."/>
            <person name="Ogura Y."/>
            <person name="Gotoh Y."/>
            <person name="Hayashi T."/>
        </authorList>
    </citation>
    <scope>NUCLEOTIDE SEQUENCE [LARGE SCALE GENOMIC DNA]</scope>
    <source>
        <strain evidence="1 2">JCM6368</strain>
    </source>
</reference>
<dbReference type="EMBL" id="BCSZ01000025">
    <property type="protein sequence ID" value="GAT02551.1"/>
    <property type="molecule type" value="Genomic_DNA"/>
</dbReference>
<comment type="caution">
    <text evidence="1">The sequence shown here is derived from an EMBL/GenBank/DDBJ whole genome shotgun (WGS) entry which is preliminary data.</text>
</comment>
<accession>A0A100WQJ6</accession>
<proteinExistence type="predicted"/>
<evidence type="ECO:0000313" key="2">
    <source>
        <dbReference type="Proteomes" id="UP000069705"/>
    </source>
</evidence>
<evidence type="ECO:0000313" key="1">
    <source>
        <dbReference type="EMBL" id="GAT02551.1"/>
    </source>
</evidence>
<sequence>MTNDAYSQVAADQLDKLQISASDEFWDAIMDSLELILKYPGHAQKLSAAFTDDAGRIVFRLPIRGFAPHKIFWTRTDGGARVEAVFPHE</sequence>
<dbReference type="AlphaFoldDB" id="A0A100WQJ6"/>
<reference evidence="2" key="2">
    <citation type="submission" date="2016-02" db="EMBL/GenBank/DDBJ databases">
        <title>Draft genome sequence of five rapidly growing Mycobacterium species.</title>
        <authorList>
            <person name="Katahira K."/>
            <person name="Gotou Y."/>
            <person name="Iida K."/>
            <person name="Ogura Y."/>
            <person name="Hayashi T."/>
        </authorList>
    </citation>
    <scope>NUCLEOTIDE SEQUENCE [LARGE SCALE GENOMIC DNA]</scope>
    <source>
        <strain evidence="2">JCM6368</strain>
    </source>
</reference>
<dbReference type="RefSeq" id="WP_061263650.1">
    <property type="nucleotide sequence ID" value="NZ_BCSZ01000025.1"/>
</dbReference>
<dbReference type="Proteomes" id="UP000069705">
    <property type="component" value="Unassembled WGS sequence"/>
</dbReference>
<protein>
    <submittedName>
        <fullName evidence="1">Uncharacterized protein</fullName>
    </submittedName>
</protein>
<gene>
    <name evidence="1" type="ORF">RMCFA_2663</name>
</gene>
<organism evidence="1 2">
    <name type="scientific">Mycolicibacterium fortuitum subsp. acetamidolyticum</name>
    <dbReference type="NCBI Taxonomy" id="144550"/>
    <lineage>
        <taxon>Bacteria</taxon>
        <taxon>Bacillati</taxon>
        <taxon>Actinomycetota</taxon>
        <taxon>Actinomycetes</taxon>
        <taxon>Mycobacteriales</taxon>
        <taxon>Mycobacteriaceae</taxon>
        <taxon>Mycolicibacterium</taxon>
    </lineage>
</organism>
<name>A0A100WQJ6_MYCFO</name>